<dbReference type="InterPro" id="IPR009057">
    <property type="entry name" value="Homeodomain-like_sf"/>
</dbReference>
<organism evidence="1 2">
    <name type="scientific">Halomonas piscis</name>
    <dbReference type="NCBI Taxonomy" id="3031727"/>
    <lineage>
        <taxon>Bacteria</taxon>
        <taxon>Pseudomonadati</taxon>
        <taxon>Pseudomonadota</taxon>
        <taxon>Gammaproteobacteria</taxon>
        <taxon>Oceanospirillales</taxon>
        <taxon>Halomonadaceae</taxon>
        <taxon>Halomonas</taxon>
    </lineage>
</organism>
<keyword evidence="2" id="KW-1185">Reference proteome</keyword>
<accession>A0ABY9Z1Z8</accession>
<sequence length="252" mass="28546">MSIKHFSPESVSERRLEAVRLRLDGVTVAEAARRTGLSAPTVTAAWKAFCQGGWAAVPVRERGRRRGRAPRLTAGVQQALWQRMEAPPPADEPGWTGAALAADVGTEQGVTLTRRSVEHWWEDEGLKLPAWPLEQWGAERSSRGRWFRQTVAPVWQRLPRATQRWQGGVRRVRHPRRRVYQLYFHGPRGRLWMRCFPQPPGADDYLLAFEALAQNAPAGLVFHGADLAASPEIQAWLAEQPEFYVFRLRGSE</sequence>
<dbReference type="EMBL" id="CP119391">
    <property type="protein sequence ID" value="WNK21174.1"/>
    <property type="molecule type" value="Genomic_DNA"/>
</dbReference>
<dbReference type="Proteomes" id="UP001301869">
    <property type="component" value="Chromosome"/>
</dbReference>
<dbReference type="SUPFAM" id="SSF46689">
    <property type="entry name" value="Homeodomain-like"/>
    <property type="match status" value="1"/>
</dbReference>
<dbReference type="Pfam" id="PF13551">
    <property type="entry name" value="HTH_29"/>
    <property type="match status" value="1"/>
</dbReference>
<evidence type="ECO:0000313" key="2">
    <source>
        <dbReference type="Proteomes" id="UP001301869"/>
    </source>
</evidence>
<dbReference type="RefSeq" id="WP_311885146.1">
    <property type="nucleotide sequence ID" value="NZ_CP119391.1"/>
</dbReference>
<name>A0ABY9Z1Z8_9GAMM</name>
<evidence type="ECO:0000313" key="1">
    <source>
        <dbReference type="EMBL" id="WNK21174.1"/>
    </source>
</evidence>
<gene>
    <name evidence="1" type="ORF">P1P91_05740</name>
</gene>
<reference evidence="1 2" key="1">
    <citation type="submission" date="2023-03" db="EMBL/GenBank/DDBJ databases">
        <title>Halomonas sp. nov., isolated from Korean tranditional fermented seafood 'Jeotgal'.</title>
        <authorList>
            <person name="Kim B."/>
            <person name="Shin N.-R."/>
        </authorList>
    </citation>
    <scope>NUCLEOTIDE SEQUENCE [LARGE SCALE GENOMIC DNA]</scope>
    <source>
        <strain evidence="1 2">SG2L-4</strain>
    </source>
</reference>
<proteinExistence type="predicted"/>
<protein>
    <submittedName>
        <fullName evidence="1">Helix-turn-helix domain-containing protein</fullName>
    </submittedName>
</protein>